<evidence type="ECO:0000313" key="2">
    <source>
        <dbReference type="Proteomes" id="UP001207468"/>
    </source>
</evidence>
<comment type="caution">
    <text evidence="1">The sequence shown here is derived from an EMBL/GenBank/DDBJ whole genome shotgun (WGS) entry which is preliminary data.</text>
</comment>
<dbReference type="EMBL" id="JAGFNK010000441">
    <property type="protein sequence ID" value="KAI9450281.1"/>
    <property type="molecule type" value="Genomic_DNA"/>
</dbReference>
<sequence>MGGFMVITKEEIDDKSKADAISKGLVVLQTSWFLIQCIARGVQGLAVTELELVTVAFATLNFVMYFLWRHKPLNVQRGVRMTFRHPFIMDNQMGQDLSLVDTSNDPFDRVLYKLLLLIFGGHDEHNDVKRVPTFYPDKWVTSRRRFAVFIVIAVVLAFGGIHCVGWSFTFPSHAERILWRVASVLIIVIPIYSLMVQFGFDEPFTDRLMIALMCNLILARLVLLVLPLLSLRSLPPLAYHVVHWTSSIPHI</sequence>
<protein>
    <submittedName>
        <fullName evidence="1">Uncharacterized protein</fullName>
    </submittedName>
</protein>
<reference evidence="1" key="1">
    <citation type="submission" date="2021-03" db="EMBL/GenBank/DDBJ databases">
        <title>Evolutionary priming and transition to the ectomycorrhizal habit in an iconic lineage of mushroom-forming fungi: is preadaptation a requirement?</title>
        <authorList>
            <consortium name="DOE Joint Genome Institute"/>
            <person name="Looney B.P."/>
            <person name="Miyauchi S."/>
            <person name="Morin E."/>
            <person name="Drula E."/>
            <person name="Courty P.E."/>
            <person name="Chicoki N."/>
            <person name="Fauchery L."/>
            <person name="Kohler A."/>
            <person name="Kuo A."/>
            <person name="LaButti K."/>
            <person name="Pangilinan J."/>
            <person name="Lipzen A."/>
            <person name="Riley R."/>
            <person name="Andreopoulos W."/>
            <person name="He G."/>
            <person name="Johnson J."/>
            <person name="Barry K.W."/>
            <person name="Grigoriev I.V."/>
            <person name="Nagy L."/>
            <person name="Hibbett D."/>
            <person name="Henrissat B."/>
            <person name="Matheny P.B."/>
            <person name="Labbe J."/>
            <person name="Martin A.F."/>
        </authorList>
    </citation>
    <scope>NUCLEOTIDE SEQUENCE</scope>
    <source>
        <strain evidence="1">BPL698</strain>
    </source>
</reference>
<gene>
    <name evidence="1" type="ORF">F5148DRAFT_1337196</name>
</gene>
<proteinExistence type="predicted"/>
<evidence type="ECO:0000313" key="1">
    <source>
        <dbReference type="EMBL" id="KAI9450281.1"/>
    </source>
</evidence>
<organism evidence="1 2">
    <name type="scientific">Russula earlei</name>
    <dbReference type="NCBI Taxonomy" id="71964"/>
    <lineage>
        <taxon>Eukaryota</taxon>
        <taxon>Fungi</taxon>
        <taxon>Dikarya</taxon>
        <taxon>Basidiomycota</taxon>
        <taxon>Agaricomycotina</taxon>
        <taxon>Agaricomycetes</taxon>
        <taxon>Russulales</taxon>
        <taxon>Russulaceae</taxon>
        <taxon>Russula</taxon>
    </lineage>
</organism>
<accession>A0ACC0TVN3</accession>
<name>A0ACC0TVN3_9AGAM</name>
<dbReference type="Proteomes" id="UP001207468">
    <property type="component" value="Unassembled WGS sequence"/>
</dbReference>
<keyword evidence="2" id="KW-1185">Reference proteome</keyword>